<feature type="domain" description="Fimbrial-type adhesion" evidence="6">
    <location>
        <begin position="34"/>
        <end position="183"/>
    </location>
</feature>
<evidence type="ECO:0000256" key="3">
    <source>
        <dbReference type="ARBA" id="ARBA00022729"/>
    </source>
</evidence>
<dbReference type="PANTHER" id="PTHR33420">
    <property type="entry name" value="FIMBRIAL SUBUNIT ELFA-RELATED"/>
    <property type="match status" value="1"/>
</dbReference>
<reference evidence="7 8" key="1">
    <citation type="submission" date="2017-01" db="EMBL/GenBank/DDBJ databases">
        <authorList>
            <person name="Cao J.-M."/>
        </authorList>
    </citation>
    <scope>NUCLEOTIDE SEQUENCE [LARGE SCALE GENOMIC DNA]</scope>
    <source>
        <strain evidence="7 8">888-76</strain>
    </source>
</reference>
<dbReference type="GO" id="GO:0009289">
    <property type="term" value="C:pilus"/>
    <property type="evidence" value="ECO:0007669"/>
    <property type="project" value="UniProtKB-SubCell"/>
</dbReference>
<organism evidence="7 8">
    <name type="scientific">Kosakonia cowanii JCM 10956 = DSM 18146</name>
    <dbReference type="NCBI Taxonomy" id="1300165"/>
    <lineage>
        <taxon>Bacteria</taxon>
        <taxon>Pseudomonadati</taxon>
        <taxon>Pseudomonadota</taxon>
        <taxon>Gammaproteobacteria</taxon>
        <taxon>Enterobacterales</taxon>
        <taxon>Enterobacteriaceae</taxon>
        <taxon>Kosakonia</taxon>
    </lineage>
</organism>
<dbReference type="InterPro" id="IPR008966">
    <property type="entry name" value="Adhesion_dom_sf"/>
</dbReference>
<dbReference type="InterPro" id="IPR036937">
    <property type="entry name" value="Adhesion_dom_fimbrial_sf"/>
</dbReference>
<dbReference type="Pfam" id="PF00419">
    <property type="entry name" value="Fimbrial"/>
    <property type="match status" value="1"/>
</dbReference>
<evidence type="ECO:0000256" key="5">
    <source>
        <dbReference type="SAM" id="SignalP"/>
    </source>
</evidence>
<dbReference type="NCBIfam" id="NF011741">
    <property type="entry name" value="PRK15194.1"/>
    <property type="match status" value="1"/>
</dbReference>
<dbReference type="InterPro" id="IPR000259">
    <property type="entry name" value="Adhesion_dom_fimbrial"/>
</dbReference>
<dbReference type="PANTHER" id="PTHR33420:SF12">
    <property type="entry name" value="FIMBRIN-LIKE PROTEIN FIMI-RELATED"/>
    <property type="match status" value="1"/>
</dbReference>
<dbReference type="InterPro" id="IPR050263">
    <property type="entry name" value="Bact_Fimbrial_Adh_Pro"/>
</dbReference>
<comment type="similarity">
    <text evidence="2">Belongs to the fimbrial protein family.</text>
</comment>
<sequence>MNTRPIVISLAVSMMLLSGVAQARGPVIIPGGNIHFEGEMVQLACAISVQSNSQTVAMGQYHTTLFSNVGDTTPLVPFTLTVNDCDRSVATQASVAFAGKADDVDPTLLALTAGDSGASAKGVAIEILDSNSQKLKPDGVTYSVAQNLATGSNTLRFAARYKATSAEVTPGSANADTMFIMKYE</sequence>
<evidence type="ECO:0000313" key="8">
    <source>
        <dbReference type="Proteomes" id="UP000187148"/>
    </source>
</evidence>
<dbReference type="AlphaFoldDB" id="A0A807LHC6"/>
<evidence type="ECO:0000256" key="4">
    <source>
        <dbReference type="ARBA" id="ARBA00023263"/>
    </source>
</evidence>
<evidence type="ECO:0000259" key="6">
    <source>
        <dbReference type="Pfam" id="PF00419"/>
    </source>
</evidence>
<dbReference type="RefSeq" id="WP_054804542.1">
    <property type="nucleotide sequence ID" value="NZ_CP019445.1"/>
</dbReference>
<proteinExistence type="inferred from homology"/>
<evidence type="ECO:0000256" key="2">
    <source>
        <dbReference type="ARBA" id="ARBA00006671"/>
    </source>
</evidence>
<keyword evidence="8" id="KW-1185">Reference proteome</keyword>
<protein>
    <submittedName>
        <fullName evidence="7">Type-1 fimbrial protein subunit A</fullName>
    </submittedName>
</protein>
<dbReference type="SUPFAM" id="SSF49401">
    <property type="entry name" value="Bacterial adhesins"/>
    <property type="match status" value="1"/>
</dbReference>
<dbReference type="Proteomes" id="UP000187148">
    <property type="component" value="Chromosome"/>
</dbReference>
<keyword evidence="3 5" id="KW-0732">Signal</keyword>
<evidence type="ECO:0000256" key="1">
    <source>
        <dbReference type="ARBA" id="ARBA00004561"/>
    </source>
</evidence>
<evidence type="ECO:0000313" key="7">
    <source>
        <dbReference type="EMBL" id="APZ05643.1"/>
    </source>
</evidence>
<keyword evidence="4" id="KW-0281">Fimbrium</keyword>
<name>A0A807LHC6_9ENTR</name>
<dbReference type="GO" id="GO:0043709">
    <property type="term" value="P:cell adhesion involved in single-species biofilm formation"/>
    <property type="evidence" value="ECO:0007669"/>
    <property type="project" value="TreeGrafter"/>
</dbReference>
<accession>A0A807LHC6</accession>
<dbReference type="EMBL" id="CP019445">
    <property type="protein sequence ID" value="APZ05643.1"/>
    <property type="molecule type" value="Genomic_DNA"/>
</dbReference>
<gene>
    <name evidence="7" type="primary">fimA</name>
    <name evidence="7" type="ORF">BWI95_11605</name>
</gene>
<feature type="signal peptide" evidence="5">
    <location>
        <begin position="1"/>
        <end position="23"/>
    </location>
</feature>
<dbReference type="KEGG" id="kco:BWI95_11605"/>
<comment type="subcellular location">
    <subcellularLocation>
        <location evidence="1">Fimbrium</location>
    </subcellularLocation>
</comment>
<dbReference type="Gene3D" id="2.60.40.1090">
    <property type="entry name" value="Fimbrial-type adhesion domain"/>
    <property type="match status" value="1"/>
</dbReference>
<feature type="chain" id="PRO_5032619521" evidence="5">
    <location>
        <begin position="24"/>
        <end position="184"/>
    </location>
</feature>